<gene>
    <name evidence="2" type="ORF">RirG_099220</name>
</gene>
<accession>A0A015KNE9</accession>
<comment type="caution">
    <text evidence="2">The sequence shown here is derived from an EMBL/GenBank/DDBJ whole genome shotgun (WGS) entry which is preliminary data.</text>
</comment>
<dbReference type="Proteomes" id="UP000022910">
    <property type="component" value="Unassembled WGS sequence"/>
</dbReference>
<evidence type="ECO:0000256" key="1">
    <source>
        <dbReference type="SAM" id="MobiDB-lite"/>
    </source>
</evidence>
<feature type="region of interest" description="Disordered" evidence="1">
    <location>
        <begin position="1"/>
        <end position="22"/>
    </location>
</feature>
<evidence type="ECO:0000313" key="3">
    <source>
        <dbReference type="Proteomes" id="UP000022910"/>
    </source>
</evidence>
<sequence length="71" mass="8023">MANRDAYDRGVTERSPLIDQQPRPINNFRTIWNNNPVPRNTNTCDAGKICEVCVECCFLLLCTFITGGNTM</sequence>
<protein>
    <submittedName>
        <fullName evidence="2">Uncharacterized protein</fullName>
    </submittedName>
</protein>
<name>A0A015KNE9_RHIIW</name>
<dbReference type="HOGENOM" id="CLU_2741317_0_0_1"/>
<reference evidence="2 3" key="1">
    <citation type="submission" date="2014-02" db="EMBL/GenBank/DDBJ databases">
        <title>Single nucleus genome sequencing reveals high similarity among nuclei of an endomycorrhizal fungus.</title>
        <authorList>
            <person name="Lin K."/>
            <person name="Geurts R."/>
            <person name="Zhang Z."/>
            <person name="Limpens E."/>
            <person name="Saunders D.G."/>
            <person name="Mu D."/>
            <person name="Pang E."/>
            <person name="Cao H."/>
            <person name="Cha H."/>
            <person name="Lin T."/>
            <person name="Zhou Q."/>
            <person name="Shang Y."/>
            <person name="Li Y."/>
            <person name="Ivanov S."/>
            <person name="Sharma T."/>
            <person name="Velzen R.V."/>
            <person name="Ruijter N.D."/>
            <person name="Aanen D.K."/>
            <person name="Win J."/>
            <person name="Kamoun S."/>
            <person name="Bisseling T."/>
            <person name="Huang S."/>
        </authorList>
    </citation>
    <scope>NUCLEOTIDE SEQUENCE [LARGE SCALE GENOMIC DNA]</scope>
    <source>
        <strain evidence="3">DAOM197198w</strain>
    </source>
</reference>
<dbReference type="OrthoDB" id="2367533at2759"/>
<dbReference type="AlphaFoldDB" id="A0A015KNE9"/>
<dbReference type="EMBL" id="JEMT01016983">
    <property type="protein sequence ID" value="EXX69084.1"/>
    <property type="molecule type" value="Genomic_DNA"/>
</dbReference>
<feature type="compositionally biased region" description="Basic and acidic residues" evidence="1">
    <location>
        <begin position="1"/>
        <end position="12"/>
    </location>
</feature>
<proteinExistence type="predicted"/>
<organism evidence="2 3">
    <name type="scientific">Rhizophagus irregularis (strain DAOM 197198w)</name>
    <name type="common">Glomus intraradices</name>
    <dbReference type="NCBI Taxonomy" id="1432141"/>
    <lineage>
        <taxon>Eukaryota</taxon>
        <taxon>Fungi</taxon>
        <taxon>Fungi incertae sedis</taxon>
        <taxon>Mucoromycota</taxon>
        <taxon>Glomeromycotina</taxon>
        <taxon>Glomeromycetes</taxon>
        <taxon>Glomerales</taxon>
        <taxon>Glomeraceae</taxon>
        <taxon>Rhizophagus</taxon>
    </lineage>
</organism>
<keyword evidence="3" id="KW-1185">Reference proteome</keyword>
<evidence type="ECO:0000313" key="2">
    <source>
        <dbReference type="EMBL" id="EXX69084.1"/>
    </source>
</evidence>